<dbReference type="AlphaFoldDB" id="A0A7M3MEX5"/>
<gene>
    <name evidence="1" type="ORF">DPQ33_09260</name>
</gene>
<accession>A0A7M3MEX5</accession>
<dbReference type="RefSeq" id="WP_144302940.1">
    <property type="nucleotide sequence ID" value="NZ_QMIE01000007.1"/>
</dbReference>
<proteinExistence type="predicted"/>
<sequence length="93" mass="9943">MYEIVPTPGPAGNAEHQTSASIVRGRTGAPAEAVHESSQPAYAERLRDIRIPPDDLGSPVQTGIDYAWDFQLSAAGGFVSPYTLTGAIWDDWA</sequence>
<comment type="caution">
    <text evidence="1">The sequence shown here is derived from an EMBL/GenBank/DDBJ whole genome shotgun (WGS) entry which is preliminary data.</text>
</comment>
<protein>
    <submittedName>
        <fullName evidence="1">Uncharacterized protein</fullName>
    </submittedName>
</protein>
<organism evidence="1 2">
    <name type="scientific">Oceanidesulfovibrio indonesiensis</name>
    <dbReference type="NCBI Taxonomy" id="54767"/>
    <lineage>
        <taxon>Bacteria</taxon>
        <taxon>Pseudomonadati</taxon>
        <taxon>Thermodesulfobacteriota</taxon>
        <taxon>Desulfovibrionia</taxon>
        <taxon>Desulfovibrionales</taxon>
        <taxon>Desulfovibrionaceae</taxon>
        <taxon>Oceanidesulfovibrio</taxon>
    </lineage>
</organism>
<name>A0A7M3MEX5_9BACT</name>
<dbReference type="Proteomes" id="UP000448292">
    <property type="component" value="Unassembled WGS sequence"/>
</dbReference>
<keyword evidence="2" id="KW-1185">Reference proteome</keyword>
<dbReference type="EMBL" id="QMIE01000007">
    <property type="protein sequence ID" value="TVM17361.1"/>
    <property type="molecule type" value="Genomic_DNA"/>
</dbReference>
<evidence type="ECO:0000313" key="2">
    <source>
        <dbReference type="Proteomes" id="UP000448292"/>
    </source>
</evidence>
<reference evidence="1 2" key="1">
    <citation type="submission" date="2018-06" db="EMBL/GenBank/DDBJ databases">
        <title>Complete genome of Desulfovibrio indonesiensis P37SLT.</title>
        <authorList>
            <person name="Crispim J.S."/>
            <person name="Vidigal P.M.P."/>
            <person name="Silva L.C.F."/>
            <person name="Laguardia C.N."/>
            <person name="Araujo L.C."/>
            <person name="Dias R.S."/>
            <person name="Sousa M.P."/>
            <person name="Paula S.O."/>
            <person name="Silva C."/>
        </authorList>
    </citation>
    <scope>NUCLEOTIDE SEQUENCE [LARGE SCALE GENOMIC DNA]</scope>
    <source>
        <strain evidence="1 2">P37SLT</strain>
    </source>
</reference>
<evidence type="ECO:0000313" key="1">
    <source>
        <dbReference type="EMBL" id="TVM17361.1"/>
    </source>
</evidence>